<accession>A0A7J7ITJ8</accession>
<sequence>MLLESSRRLCFLYQILSEPRLNKVNIGTQTLQNEIVFYNPQEPIGEELTALLISKSLNNWKEGRDKSKKRSSNEFLHSEISKRH</sequence>
<comment type="caution">
    <text evidence="2">The sequence shown here is derived from an EMBL/GenBank/DDBJ whole genome shotgun (WGS) entry which is preliminary data.</text>
</comment>
<reference evidence="2" key="1">
    <citation type="submission" date="2020-06" db="EMBL/GenBank/DDBJ databases">
        <title>Draft genome of Bugula neritina, a colonial animal packing powerful symbionts and potential medicines.</title>
        <authorList>
            <person name="Rayko M."/>
        </authorList>
    </citation>
    <scope>NUCLEOTIDE SEQUENCE [LARGE SCALE GENOMIC DNA]</scope>
    <source>
        <strain evidence="2">Kwan_BN1</strain>
    </source>
</reference>
<organism evidence="2 3">
    <name type="scientific">Bugula neritina</name>
    <name type="common">Brown bryozoan</name>
    <name type="synonym">Sertularia neritina</name>
    <dbReference type="NCBI Taxonomy" id="10212"/>
    <lineage>
        <taxon>Eukaryota</taxon>
        <taxon>Metazoa</taxon>
        <taxon>Spiralia</taxon>
        <taxon>Lophotrochozoa</taxon>
        <taxon>Bryozoa</taxon>
        <taxon>Gymnolaemata</taxon>
        <taxon>Cheilostomatida</taxon>
        <taxon>Flustrina</taxon>
        <taxon>Buguloidea</taxon>
        <taxon>Bugulidae</taxon>
        <taxon>Bugula</taxon>
    </lineage>
</organism>
<name>A0A7J7ITJ8_BUGNE</name>
<dbReference type="AlphaFoldDB" id="A0A7J7ITJ8"/>
<protein>
    <submittedName>
        <fullName evidence="2">Uncharacterized protein</fullName>
    </submittedName>
</protein>
<keyword evidence="3" id="KW-1185">Reference proteome</keyword>
<dbReference type="EMBL" id="VXIV02003453">
    <property type="protein sequence ID" value="KAF6016897.1"/>
    <property type="molecule type" value="Genomic_DNA"/>
</dbReference>
<gene>
    <name evidence="2" type="ORF">EB796_024795</name>
</gene>
<evidence type="ECO:0000313" key="3">
    <source>
        <dbReference type="Proteomes" id="UP000593567"/>
    </source>
</evidence>
<dbReference type="Proteomes" id="UP000593567">
    <property type="component" value="Unassembled WGS sequence"/>
</dbReference>
<feature type="region of interest" description="Disordered" evidence="1">
    <location>
        <begin position="61"/>
        <end position="84"/>
    </location>
</feature>
<evidence type="ECO:0000256" key="1">
    <source>
        <dbReference type="SAM" id="MobiDB-lite"/>
    </source>
</evidence>
<evidence type="ECO:0000313" key="2">
    <source>
        <dbReference type="EMBL" id="KAF6016897.1"/>
    </source>
</evidence>
<proteinExistence type="predicted"/>